<proteinExistence type="predicted"/>
<dbReference type="EMBL" id="CCYD01002887">
    <property type="protein sequence ID" value="CEG48209.1"/>
    <property type="molecule type" value="Genomic_DNA"/>
</dbReference>
<evidence type="ECO:0000313" key="3">
    <source>
        <dbReference type="Proteomes" id="UP000054928"/>
    </source>
</evidence>
<dbReference type="AlphaFoldDB" id="A0A0P1B313"/>
<sequence length="377" mass="41711">MPPPTRPQTARTTRTGTPTARRKRPAPTLRPGTAADNAGEEDDTPVLSYPAQDENNGGSQPDDMVGEEDKNSVALTSKKALELLEKDGLLTPAPPTTFTSPAWKEFMILTDLFGDETAFCVCNTNRKRQRTLDEFSTVAPNRPTKHRVAEGCVRVCVNDGRPCQSFASESMKALFEILLDIGKRSKARLILGGQYGLLPHPMTLSRNIVKIHKLAQLDLAALLRTLLLVPNDSMAGALTADLWEEKYSRLHYLGLTVHYVEEFVLKVRRFALLDFDSTATHSASNIENQFCGLFRDRFTIPVADIRAIFTSDSESAMLSCFNGLRCACHRLQTVLKDTFVHKDSGVPAHIRTIFVCASNLVTYFRKCGQAAVLPSIL</sequence>
<dbReference type="Gene3D" id="1.10.10.1070">
    <property type="entry name" value="Zinc finger, BED domain-containing"/>
    <property type="match status" value="1"/>
</dbReference>
<protein>
    <submittedName>
        <fullName evidence="2">BED FINGER-RELATED</fullName>
    </submittedName>
</protein>
<dbReference type="OrthoDB" id="1607513at2759"/>
<evidence type="ECO:0000313" key="2">
    <source>
        <dbReference type="EMBL" id="CEG48209.1"/>
    </source>
</evidence>
<evidence type="ECO:0000256" key="1">
    <source>
        <dbReference type="SAM" id="MobiDB-lite"/>
    </source>
</evidence>
<accession>A0A0P1B313</accession>
<reference evidence="3" key="1">
    <citation type="submission" date="2014-09" db="EMBL/GenBank/DDBJ databases">
        <authorList>
            <person name="Sharma Rahul"/>
            <person name="Thines Marco"/>
        </authorList>
    </citation>
    <scope>NUCLEOTIDE SEQUENCE [LARGE SCALE GENOMIC DNA]</scope>
</reference>
<dbReference type="GeneID" id="36400734"/>
<dbReference type="Proteomes" id="UP000054928">
    <property type="component" value="Unassembled WGS sequence"/>
</dbReference>
<feature type="region of interest" description="Disordered" evidence="1">
    <location>
        <begin position="1"/>
        <end position="72"/>
    </location>
</feature>
<name>A0A0P1B313_PLAHL</name>
<dbReference type="RefSeq" id="XP_024584578.1">
    <property type="nucleotide sequence ID" value="XM_024719262.1"/>
</dbReference>
<keyword evidence="3" id="KW-1185">Reference proteome</keyword>
<feature type="compositionally biased region" description="Low complexity" evidence="1">
    <location>
        <begin position="7"/>
        <end position="19"/>
    </location>
</feature>
<organism evidence="2 3">
    <name type="scientific">Plasmopara halstedii</name>
    <name type="common">Downy mildew of sunflower</name>
    <dbReference type="NCBI Taxonomy" id="4781"/>
    <lineage>
        <taxon>Eukaryota</taxon>
        <taxon>Sar</taxon>
        <taxon>Stramenopiles</taxon>
        <taxon>Oomycota</taxon>
        <taxon>Peronosporomycetes</taxon>
        <taxon>Peronosporales</taxon>
        <taxon>Peronosporaceae</taxon>
        <taxon>Plasmopara</taxon>
    </lineage>
</organism>